<dbReference type="PANTHER" id="PTHR37947">
    <property type="entry name" value="BLL2462 PROTEIN"/>
    <property type="match status" value="1"/>
</dbReference>
<feature type="transmembrane region" description="Helical" evidence="1">
    <location>
        <begin position="12"/>
        <end position="31"/>
    </location>
</feature>
<keyword evidence="1" id="KW-0472">Membrane</keyword>
<dbReference type="Proteomes" id="UP000320421">
    <property type="component" value="Chromosome"/>
</dbReference>
<evidence type="ECO:0000313" key="2">
    <source>
        <dbReference type="EMBL" id="QDT20747.1"/>
    </source>
</evidence>
<reference evidence="2 3" key="1">
    <citation type="submission" date="2019-02" db="EMBL/GenBank/DDBJ databases">
        <title>Deep-cultivation of Planctomycetes and their phenomic and genomic characterization uncovers novel biology.</title>
        <authorList>
            <person name="Wiegand S."/>
            <person name="Jogler M."/>
            <person name="Boedeker C."/>
            <person name="Pinto D."/>
            <person name="Vollmers J."/>
            <person name="Rivas-Marin E."/>
            <person name="Kohn T."/>
            <person name="Peeters S.H."/>
            <person name="Heuer A."/>
            <person name="Rast P."/>
            <person name="Oberbeckmann S."/>
            <person name="Bunk B."/>
            <person name="Jeske O."/>
            <person name="Meyerdierks A."/>
            <person name="Storesund J.E."/>
            <person name="Kallscheuer N."/>
            <person name="Luecker S."/>
            <person name="Lage O.M."/>
            <person name="Pohl T."/>
            <person name="Merkel B.J."/>
            <person name="Hornburger P."/>
            <person name="Mueller R.-W."/>
            <person name="Bruemmer F."/>
            <person name="Labrenz M."/>
            <person name="Spormann A.M."/>
            <person name="Op den Camp H."/>
            <person name="Overmann J."/>
            <person name="Amann R."/>
            <person name="Jetten M.S.M."/>
            <person name="Mascher T."/>
            <person name="Medema M.H."/>
            <person name="Devos D.P."/>
            <person name="Kaster A.-K."/>
            <person name="Ovreas L."/>
            <person name="Rohde M."/>
            <person name="Galperin M.Y."/>
            <person name="Jogler C."/>
        </authorList>
    </citation>
    <scope>NUCLEOTIDE SEQUENCE [LARGE SCALE GENOMIC DNA]</scope>
    <source>
        <strain evidence="2 3">HG66A1</strain>
    </source>
</reference>
<gene>
    <name evidence="2" type="ORF">HG66A1_25360</name>
</gene>
<dbReference type="Gene3D" id="3.40.50.880">
    <property type="match status" value="1"/>
</dbReference>
<dbReference type="SUPFAM" id="SSF52317">
    <property type="entry name" value="Class I glutamine amidotransferase-like"/>
    <property type="match status" value="1"/>
</dbReference>
<accession>A0A517PMY3</accession>
<dbReference type="RefSeq" id="WP_145184001.1">
    <property type="nucleotide sequence ID" value="NZ_CP036266.1"/>
</dbReference>
<keyword evidence="3" id="KW-1185">Reference proteome</keyword>
<name>A0A517PMY3_9PLAN</name>
<dbReference type="Gene3D" id="3.40.50.410">
    <property type="entry name" value="von Willebrand factor, type A domain"/>
    <property type="match status" value="1"/>
</dbReference>
<dbReference type="Gene3D" id="2.60.40.10">
    <property type="entry name" value="Immunoglobulins"/>
    <property type="match status" value="1"/>
</dbReference>
<evidence type="ECO:0000313" key="3">
    <source>
        <dbReference type="Proteomes" id="UP000320421"/>
    </source>
</evidence>
<dbReference type="InterPro" id="IPR036465">
    <property type="entry name" value="vWFA_dom_sf"/>
</dbReference>
<keyword evidence="1" id="KW-1133">Transmembrane helix</keyword>
<dbReference type="SUPFAM" id="SSF53300">
    <property type="entry name" value="vWA-like"/>
    <property type="match status" value="1"/>
</dbReference>
<dbReference type="AlphaFoldDB" id="A0A517PMY3"/>
<proteinExistence type="predicted"/>
<dbReference type="PANTHER" id="PTHR37947:SF1">
    <property type="entry name" value="BLL2462 PROTEIN"/>
    <property type="match status" value="1"/>
</dbReference>
<organism evidence="2 3">
    <name type="scientific">Gimesia chilikensis</name>
    <dbReference type="NCBI Taxonomy" id="2605989"/>
    <lineage>
        <taxon>Bacteria</taxon>
        <taxon>Pseudomonadati</taxon>
        <taxon>Planctomycetota</taxon>
        <taxon>Planctomycetia</taxon>
        <taxon>Planctomycetales</taxon>
        <taxon>Planctomycetaceae</taxon>
        <taxon>Gimesia</taxon>
    </lineage>
</organism>
<sequence length="759" mass="84593">MKPIFEPIWSWPTMILLIIALFALVLTTYPGRVRYFSRPIRRTLIGLRLLIVLLLAFMMLRPAIELTDKTVRQSWLYILADSSRSMQTQDGPASTTRRNELLKTLETAQPAFKEMDKNIKIRRFDFAQDLSPVETFSDEAEGQQTAIGYALEMLSGELQQEQLVGILLLSDGAERSLPPHDVDIRSQASYFGDAGIPIYTLGFGSSTLQDTTLDLVMENLVIDPLVFEKKTTPITVKVRSLGASGKDVTVRLLVEDRAGKKIGEAGLMLPAAPYNNSRVATQIHPTQNNELDTVELFWTPEVPGEYKIAVEAVPLDGEIKQTNNRLETIVTVQKGGVQVAYFDALRPEQKFIRSMNDPKIQLDYIPMGSGFSGGRKPTSPDLNDVSKYDVFIIGDVPADLLGPTLLRKIAAQVDQGSGLLMTGGYHSFGPGGYTNTPLDNFIPVEMRSSEKQTGNGIAKDLHHFEDLKMIPTSLGLQRYVMQLDSSADRNRQLWNELSPLKGANKLRKKYETVEVLAQSAGNGAVPLLFASDVGGARVMAFAGDTTFQWFLSGHRKEHERFWRQMILWLAHKENDSDQSVWTRVEPRNVAPGSQVPILFGARGPEGKPLSDVKFTVQVAGPSGKTSQVEVVGTGETSRTTFSQTTKPGDYWVTVHAEQNGVSLGFDATTRFIVDPRDLELDNPAADYSLLETIASLSGGIAVPPEELGSFLNRMNKDKSWNNDLTRYRRISLWDNWYFLLLFVLLLSLEWFLRKKKGLV</sequence>
<dbReference type="EMBL" id="CP036266">
    <property type="protein sequence ID" value="QDT20747.1"/>
    <property type="molecule type" value="Genomic_DNA"/>
</dbReference>
<dbReference type="OrthoDB" id="9781333at2"/>
<feature type="transmembrane region" description="Helical" evidence="1">
    <location>
        <begin position="43"/>
        <end position="64"/>
    </location>
</feature>
<feature type="transmembrane region" description="Helical" evidence="1">
    <location>
        <begin position="736"/>
        <end position="752"/>
    </location>
</feature>
<keyword evidence="1" id="KW-0812">Transmembrane</keyword>
<dbReference type="InterPro" id="IPR013783">
    <property type="entry name" value="Ig-like_fold"/>
</dbReference>
<protein>
    <recommendedName>
        <fullName evidence="4">Glutamine amidotransferase domain-containing protein</fullName>
    </recommendedName>
</protein>
<dbReference type="InterPro" id="IPR029062">
    <property type="entry name" value="Class_I_gatase-like"/>
</dbReference>
<evidence type="ECO:0008006" key="4">
    <source>
        <dbReference type="Google" id="ProtNLM"/>
    </source>
</evidence>
<evidence type="ECO:0000256" key="1">
    <source>
        <dbReference type="SAM" id="Phobius"/>
    </source>
</evidence>